<evidence type="ECO:0000256" key="10">
    <source>
        <dbReference type="HAMAP-Rule" id="MF_04059"/>
    </source>
</evidence>
<keyword evidence="7 10" id="KW-0426">Late protein</keyword>
<dbReference type="GO" id="GO:0044423">
    <property type="term" value="C:virion component"/>
    <property type="evidence" value="ECO:0007669"/>
    <property type="project" value="UniProtKB-UniRule"/>
</dbReference>
<dbReference type="GO" id="GO:0006508">
    <property type="term" value="P:proteolysis"/>
    <property type="evidence" value="ECO:0007669"/>
    <property type="project" value="UniProtKB-KW"/>
</dbReference>
<feature type="site" description="Cleavage; by autolysis" evidence="10">
    <location>
        <begin position="51"/>
        <end position="52"/>
    </location>
</feature>
<comment type="induction">
    <text evidence="10">Expressed in the late phase of the viral replicative cycle.</text>
</comment>
<dbReference type="PIRSF" id="PIRSF001218">
    <property type="entry name" value="Protease_ADV"/>
    <property type="match status" value="1"/>
</dbReference>
<comment type="miscellaneous">
    <text evidence="10">All late proteins expressed from the major late promoter are produced by alternative splicing and alternative polyadenylation of the same gene giving rise to non-overlapping ORFs. A leader sequence is present in the N-terminus of all these mRNAs and is recognized by the viral shutoff protein to provide expression although conventional translation via ribosome scanning from the cap has been shut off in the host cell.</text>
</comment>
<dbReference type="EMBL" id="ON217544">
    <property type="protein sequence ID" value="UZF96928.1"/>
    <property type="molecule type" value="Genomic_DNA"/>
</dbReference>
<keyword evidence="2 10" id="KW-0645">Protease</keyword>
<evidence type="ECO:0000256" key="9">
    <source>
        <dbReference type="ARBA" id="ARBA00023157"/>
    </source>
</evidence>
<keyword evidence="3 10" id="KW-0378">Hydrolase</keyword>
<reference evidence="13" key="1">
    <citation type="submission" date="2022-04" db="EMBL/GenBank/DDBJ databases">
        <title>Complete genome sequence analysis of bovine adenovirus 10, the only representative of species Bovine mastadenovirus C.</title>
        <authorList>
            <person name="Vidovszky M.Z."/>
            <person name="Podgorski I.I."/>
            <person name="Kovacs E.R."/>
            <person name="Harrach B."/>
            <person name="Benko M."/>
        </authorList>
    </citation>
    <scope>NUCLEOTIDE SEQUENCE</scope>
    <source>
        <strain evidence="13">Belfast 1</strain>
    </source>
</reference>
<keyword evidence="5 10" id="KW-0068">Autocatalytic cleavage</keyword>
<evidence type="ECO:0000256" key="8">
    <source>
        <dbReference type="ARBA" id="ARBA00023125"/>
    </source>
</evidence>
<dbReference type="PRINTS" id="PR00703">
    <property type="entry name" value="ADVENDOPTASE"/>
</dbReference>
<keyword evidence="6 10" id="KW-0946">Virion</keyword>
<evidence type="ECO:0000256" key="11">
    <source>
        <dbReference type="PIRNR" id="PIRNR001218"/>
    </source>
</evidence>
<comment type="subunit">
    <text evidence="10">Interacts with protease cofactor pVI-C; this interaction is necessary for protease activation.</text>
</comment>
<dbReference type="HAMAP" id="MF_04059">
    <property type="entry name" value="ADV_PRO"/>
    <property type="match status" value="1"/>
</dbReference>
<feature type="active site" evidence="10 12">
    <location>
        <position position="54"/>
    </location>
</feature>
<dbReference type="InterPro" id="IPR038765">
    <property type="entry name" value="Papain-like_cys_pep_sf"/>
</dbReference>
<dbReference type="GO" id="GO:0004197">
    <property type="term" value="F:cysteine-type endopeptidase activity"/>
    <property type="evidence" value="ECO:0007669"/>
    <property type="project" value="UniProtKB-UniRule"/>
</dbReference>
<evidence type="ECO:0000256" key="12">
    <source>
        <dbReference type="PIRSR" id="PIRSR001218-1"/>
    </source>
</evidence>
<accession>A0A9X9KQN8</accession>
<evidence type="ECO:0000256" key="2">
    <source>
        <dbReference type="ARBA" id="ARBA00022670"/>
    </source>
</evidence>
<dbReference type="Proteomes" id="UP001164955">
    <property type="component" value="Segment"/>
</dbReference>
<protein>
    <recommendedName>
        <fullName evidence="10">Protease</fullName>
        <ecNumber evidence="10">3.4.22.39</ecNumber>
    </recommendedName>
    <alternativeName>
        <fullName evidence="10">Adenain</fullName>
    </alternativeName>
    <alternativeName>
        <fullName evidence="10">Adenovirus protease</fullName>
        <shortName evidence="10">AVP</shortName>
    </alternativeName>
    <alternativeName>
        <fullName evidence="10">Adenovirus proteinase</fullName>
    </alternativeName>
    <alternativeName>
        <fullName evidence="10">Endoprotease</fullName>
    </alternativeName>
</protein>
<comment type="function">
    <text evidence="10">Cleaves viral precursor proteins (pTP, pIIIa, pVI, pVII, pVIII, and pX) inside newly assembled particles giving rise to mature virions. Protease complexed to its cofactor slides along the viral DNA to specifically locate and cleave the viral precursors. Mature virions have a weakened organization compared to the unmature virions, thereby facilitating subsequent uncoating. Without maturation, the particle lacks infectivity and is unable to uncoat. Late in adenovirus infection, in the cytoplasm, may participate in the cytoskeleton destruction. Cleaves host cell cytoskeletal keratins K7 and K18.</text>
</comment>
<keyword evidence="14" id="KW-1185">Reference proteome</keyword>
<organismHost>
    <name type="scientific">Bos taurus</name>
    <name type="common">Bovine</name>
    <dbReference type="NCBI Taxonomy" id="9913"/>
</organismHost>
<keyword evidence="1 10" id="KW-1048">Host nucleus</keyword>
<name>A0A9X9KQN8_ADEBA</name>
<feature type="disulfide bond" description="Interchain (with C-10 in cleaved protease cofactor pVI-C)" evidence="10">
    <location>
        <position position="103"/>
    </location>
</feature>
<keyword evidence="9 10" id="KW-1015">Disulfide bond</keyword>
<evidence type="ECO:0000313" key="13">
    <source>
        <dbReference type="EMBL" id="UZF96928.1"/>
    </source>
</evidence>
<keyword evidence="4 10" id="KW-0788">Thiol protease</keyword>
<comment type="catalytic activity">
    <reaction evidence="10 11">
        <text>Cleaves proteins of the adenovirus and its host cell at two consensus sites: -Yaa-Xaa-Gly-Gly-|-Xaa- and -Yaa-Xaa-Gly-Xaa-|-Gly- (in which Yaa is Met, Ile or Leu, and Xaa is any amino acid).</text>
        <dbReference type="EC" id="3.4.22.39"/>
    </reaction>
</comment>
<feature type="active site" evidence="10 12">
    <location>
        <position position="121"/>
    </location>
</feature>
<evidence type="ECO:0000256" key="4">
    <source>
        <dbReference type="ARBA" id="ARBA00022807"/>
    </source>
</evidence>
<organism evidence="13 14">
    <name type="scientific">Bovine adenovirus C serotype 10</name>
    <name type="common">BAdV-10</name>
    <name type="synonym">Mastadenovirus bos10</name>
    <dbReference type="NCBI Taxonomy" id="39788"/>
    <lineage>
        <taxon>Viruses</taxon>
        <taxon>Varidnaviria</taxon>
        <taxon>Bamfordvirae</taxon>
        <taxon>Preplasmiviricota</taxon>
        <taxon>Polisuviricotina</taxon>
        <taxon>Pharingeaviricetes</taxon>
        <taxon>Rowavirales</taxon>
        <taxon>Adenoviridae</taxon>
        <taxon>Mastadenovirus</taxon>
        <taxon>Mastadenovirus bosdecimum</taxon>
        <taxon>Bovine mastadenovirus C</taxon>
    </lineage>
</organism>
<keyword evidence="8 10" id="KW-0238">DNA-binding</keyword>
<evidence type="ECO:0000256" key="1">
    <source>
        <dbReference type="ARBA" id="ARBA00022562"/>
    </source>
</evidence>
<dbReference type="Pfam" id="PF00770">
    <property type="entry name" value="Peptidase_C5"/>
    <property type="match status" value="1"/>
</dbReference>
<comment type="similarity">
    <text evidence="10 11">Belongs to the peptidase C5 family.</text>
</comment>
<sequence>MGTSEEELKHIVYDLGVGPFFLGIYDKHFPGFLNKHSNACAIVNTASRETGGVHWIAMGWHPPSNFYLFDPFGISDKKLLQIYQFEYNALLKRSAITSSPDRCVQLFQNNESVQSPHSAACGLYCCMFLHAFANWPAHPFDNPTMDQLVGVPNNMLEAPRAQSIFKQNQETLYSFLHYNSSFFRRYENKLRKQTDP</sequence>
<evidence type="ECO:0000256" key="6">
    <source>
        <dbReference type="ARBA" id="ARBA00022844"/>
    </source>
</evidence>
<comment type="activity regulation">
    <text evidence="10">Requires DNA and protease cofactor for maximal activation. Inside nascent virions, becomes partially activated by binding to the viral DNA, allowing it to cleave the cofactor that binds to the protease and fully activates it. Actin, like the viral protease cofactor, seems to act as a cofactor in the cleavage of cytokeratin 18 and of actin itself.</text>
</comment>
<feature type="active site" evidence="10 12">
    <location>
        <position position="70"/>
    </location>
</feature>
<comment type="subcellular location">
    <subcellularLocation>
        <location evidence="10">Virion</location>
    </subcellularLocation>
    <subcellularLocation>
        <location evidence="10">Host nucleus</location>
    </subcellularLocation>
    <text evidence="10">Present in about 10 copies per virion.</text>
</comment>
<dbReference type="Gene3D" id="3.40.395.10">
    <property type="entry name" value="Adenoviral Proteinase, Chain A"/>
    <property type="match status" value="1"/>
</dbReference>
<dbReference type="InterPro" id="IPR000855">
    <property type="entry name" value="Peptidase_C5"/>
</dbReference>
<evidence type="ECO:0000256" key="7">
    <source>
        <dbReference type="ARBA" id="ARBA00022921"/>
    </source>
</evidence>
<evidence type="ECO:0000256" key="3">
    <source>
        <dbReference type="ARBA" id="ARBA00022801"/>
    </source>
</evidence>
<dbReference type="EC" id="3.4.22.39" evidence="10"/>
<dbReference type="GO" id="GO:0042025">
    <property type="term" value="C:host cell nucleus"/>
    <property type="evidence" value="ECO:0007669"/>
    <property type="project" value="UniProtKB-SubCell"/>
</dbReference>
<evidence type="ECO:0000256" key="5">
    <source>
        <dbReference type="ARBA" id="ARBA00022813"/>
    </source>
</evidence>
<dbReference type="GO" id="GO:0003677">
    <property type="term" value="F:DNA binding"/>
    <property type="evidence" value="ECO:0007669"/>
    <property type="project" value="UniProtKB-UniRule"/>
</dbReference>
<gene>
    <name evidence="10" type="primary">L3</name>
</gene>
<dbReference type="SUPFAM" id="SSF54001">
    <property type="entry name" value="Cysteine proteinases"/>
    <property type="match status" value="1"/>
</dbReference>
<evidence type="ECO:0000313" key="14">
    <source>
        <dbReference type="Proteomes" id="UP001164955"/>
    </source>
</evidence>
<proteinExistence type="evidence at transcript level"/>